<dbReference type="InterPro" id="IPR050991">
    <property type="entry name" value="ECM_Regulatory_Proteins"/>
</dbReference>
<evidence type="ECO:0000313" key="14">
    <source>
        <dbReference type="Ensembl" id="ENSPMEP00000006282.1"/>
    </source>
</evidence>
<dbReference type="InterPro" id="IPR013783">
    <property type="entry name" value="Ig-like_fold"/>
</dbReference>
<evidence type="ECO:0000256" key="6">
    <source>
        <dbReference type="ARBA" id="ARBA00022729"/>
    </source>
</evidence>
<dbReference type="PANTHER" id="PTHR46708">
    <property type="entry name" value="TENASCIN"/>
    <property type="match status" value="1"/>
</dbReference>
<keyword evidence="4" id="KW-0272">Extracellular matrix</keyword>
<reference evidence="14" key="2">
    <citation type="submission" date="2025-09" db="UniProtKB">
        <authorList>
            <consortium name="Ensembl"/>
        </authorList>
    </citation>
    <scope>IDENTIFICATION</scope>
</reference>
<dbReference type="AlphaFoldDB" id="A0A3B3WU25"/>
<organism evidence="14 15">
    <name type="scientific">Poecilia mexicana</name>
    <dbReference type="NCBI Taxonomy" id="48701"/>
    <lineage>
        <taxon>Eukaryota</taxon>
        <taxon>Metazoa</taxon>
        <taxon>Chordata</taxon>
        <taxon>Craniata</taxon>
        <taxon>Vertebrata</taxon>
        <taxon>Euteleostomi</taxon>
        <taxon>Actinopterygii</taxon>
        <taxon>Neopterygii</taxon>
        <taxon>Teleostei</taxon>
        <taxon>Neoteleostei</taxon>
        <taxon>Acanthomorphata</taxon>
        <taxon>Ovalentaria</taxon>
        <taxon>Atherinomorphae</taxon>
        <taxon>Cyprinodontiformes</taxon>
        <taxon>Poeciliidae</taxon>
        <taxon>Poeciliinae</taxon>
        <taxon>Poecilia</taxon>
    </lineage>
</organism>
<dbReference type="InterPro" id="IPR036056">
    <property type="entry name" value="Fibrinogen-like_C"/>
</dbReference>
<dbReference type="FunFam" id="2.10.25.10:FF:000001">
    <property type="entry name" value="Tenascin C"/>
    <property type="match status" value="3"/>
</dbReference>
<dbReference type="PROSITE" id="PS50853">
    <property type="entry name" value="FN3"/>
    <property type="match status" value="3"/>
</dbReference>
<evidence type="ECO:0000256" key="2">
    <source>
        <dbReference type="ARBA" id="ARBA00008673"/>
    </source>
</evidence>
<dbReference type="InterPro" id="IPR002181">
    <property type="entry name" value="Fibrinogen_a/b/g_C_dom"/>
</dbReference>
<dbReference type="InterPro" id="IPR003961">
    <property type="entry name" value="FN3_dom"/>
</dbReference>
<evidence type="ECO:0000313" key="15">
    <source>
        <dbReference type="Proteomes" id="UP000261480"/>
    </source>
</evidence>
<dbReference type="PROSITE" id="PS00514">
    <property type="entry name" value="FIBRINOGEN_C_1"/>
    <property type="match status" value="1"/>
</dbReference>
<feature type="domain" description="Fibronectin type-III" evidence="12">
    <location>
        <begin position="433"/>
        <end position="520"/>
    </location>
</feature>
<dbReference type="CDD" id="cd00087">
    <property type="entry name" value="FReD"/>
    <property type="match status" value="1"/>
</dbReference>
<sequence>AAMSAGLLWRALCLLIILCTVSHHVRCTDNQPDSSGTEQGLTFSHIYKLDIPGSSSCTVEPLQQDTITNGENDIIFKHNIRLQTPKCNCEESESFKDLLYRINGLEEEVTYLKTQCTQGCCGRGGVADTSCSDHGTYQQDTCSCLCNPGWEGPDCSVSSCPDECNDNGRCVDGKCVCYEGYTGEDCSQLTCPGDCNDKGECRDGKCVCFPHFTGEDCSTPTCPNDCGGNGQCVDGQCVCEEGFYGEDCSLVLTPQGLRLVQVTDVSLLVEWESVQGAEYYMLTYHPKFDEGAKEEVRISNSENSYLITGLAPGVTYVVQVYAVIKTIQSEADMIEGTTDVSTVDDMQVIGQTEVSIQVDWKNPQAEVDYFRLTHTDPSGQEEELNVQRSQEARTKYTIVGLYPGTEYQISVQPIKGNTKGKASFATGVTDIDAPTNFVTTEVTEDTATVSWDKAQAEIEGYMLSYTSAEGSSSDIFVGRDSTSYRLVGLRPGVLHTVYIWAFKGDKVSGKSSTEAETELDAPANLVAYDETESSFSLSWDPVQAEIDGYILTYTFLDGSSKEIPLGPDSTSYLRFAASKLERGKRYIVTIYAFRGSKRSKVVETFFKTVALLYPFPMDCGQIMKNGNKNNGVYTVYINNNQSKPIQVYCDMTTDGGGWLVLQRRNTGNLDFMRRWRQYIAGFGNLTEEFWIGLDKIHELTNTPTQYEIRFDLGLGSDRAYAVYDNFKIAPVRQRFKLTIGKYRGTAGDAMTYHQGRPWTTMDSDNDLALTNCARTHQGAWWYANCHLANLNGKWGDNTHSVGVNWEPWKGHLTSLDFTEMKIRPVGALSSRKRRSLMAREGKSRVSNGYNK</sequence>
<keyword evidence="15" id="KW-1185">Reference proteome</keyword>
<reference evidence="14" key="1">
    <citation type="submission" date="2025-08" db="UniProtKB">
        <authorList>
            <consortium name="Ensembl"/>
        </authorList>
    </citation>
    <scope>IDENTIFICATION</scope>
</reference>
<dbReference type="GO" id="GO:0098966">
    <property type="term" value="C:perisynaptic extracellular matrix"/>
    <property type="evidence" value="ECO:0007669"/>
    <property type="project" value="TreeGrafter"/>
</dbReference>
<dbReference type="SMART" id="SM00060">
    <property type="entry name" value="FN3"/>
    <property type="match status" value="4"/>
</dbReference>
<dbReference type="InterPro" id="IPR014716">
    <property type="entry name" value="Fibrinogen_a/b/g_C_1"/>
</dbReference>
<comment type="similarity">
    <text evidence="2">Belongs to the tenascin family.</text>
</comment>
<evidence type="ECO:0000256" key="5">
    <source>
        <dbReference type="ARBA" id="ARBA00022536"/>
    </source>
</evidence>
<evidence type="ECO:0000259" key="12">
    <source>
        <dbReference type="PROSITE" id="PS50853"/>
    </source>
</evidence>
<keyword evidence="5" id="KW-0245">EGF-like domain</keyword>
<dbReference type="PROSITE" id="PS01186">
    <property type="entry name" value="EGF_2"/>
    <property type="match status" value="2"/>
</dbReference>
<feature type="signal peptide" evidence="11">
    <location>
        <begin position="1"/>
        <end position="27"/>
    </location>
</feature>
<dbReference type="SMART" id="SM00186">
    <property type="entry name" value="FBG"/>
    <property type="match status" value="1"/>
</dbReference>
<comment type="subcellular location">
    <subcellularLocation>
        <location evidence="1">Secreted</location>
        <location evidence="1">Extracellular space</location>
        <location evidence="1">Extracellular matrix</location>
    </subcellularLocation>
</comment>
<dbReference type="Pfam" id="PF00147">
    <property type="entry name" value="Fibrinogen_C"/>
    <property type="match status" value="1"/>
</dbReference>
<feature type="region of interest" description="Disordered" evidence="10">
    <location>
        <begin position="831"/>
        <end position="851"/>
    </location>
</feature>
<keyword evidence="3" id="KW-0964">Secreted</keyword>
<dbReference type="PROSITE" id="PS51406">
    <property type="entry name" value="FIBRINOGEN_C_2"/>
    <property type="match status" value="1"/>
</dbReference>
<evidence type="ECO:0000256" key="9">
    <source>
        <dbReference type="ARBA" id="ARBA00023180"/>
    </source>
</evidence>
<dbReference type="SUPFAM" id="SSF49265">
    <property type="entry name" value="Fibronectin type III"/>
    <property type="match status" value="2"/>
</dbReference>
<evidence type="ECO:0000259" key="13">
    <source>
        <dbReference type="PROSITE" id="PS51406"/>
    </source>
</evidence>
<dbReference type="PANTHER" id="PTHR46708:SF12">
    <property type="entry name" value="TENASCIN N"/>
    <property type="match status" value="1"/>
</dbReference>
<dbReference type="Pfam" id="PF00041">
    <property type="entry name" value="fn3"/>
    <property type="match status" value="4"/>
</dbReference>
<name>A0A3B3WU25_9TELE</name>
<evidence type="ECO:0000256" key="11">
    <source>
        <dbReference type="SAM" id="SignalP"/>
    </source>
</evidence>
<dbReference type="Gene3D" id="2.60.40.10">
    <property type="entry name" value="Immunoglobulins"/>
    <property type="match status" value="4"/>
</dbReference>
<dbReference type="GO" id="GO:0030155">
    <property type="term" value="P:regulation of cell adhesion"/>
    <property type="evidence" value="ECO:0007669"/>
    <property type="project" value="TreeGrafter"/>
</dbReference>
<keyword evidence="9" id="KW-0325">Glycoprotein</keyword>
<evidence type="ECO:0000256" key="7">
    <source>
        <dbReference type="ARBA" id="ARBA00022737"/>
    </source>
</evidence>
<evidence type="ECO:0008006" key="16">
    <source>
        <dbReference type="Google" id="ProtNLM"/>
    </source>
</evidence>
<keyword evidence="6 11" id="KW-0732">Signal</keyword>
<evidence type="ECO:0000256" key="3">
    <source>
        <dbReference type="ARBA" id="ARBA00022525"/>
    </source>
</evidence>
<feature type="domain" description="Fibronectin type-III" evidence="12">
    <location>
        <begin position="253"/>
        <end position="345"/>
    </location>
</feature>
<proteinExistence type="inferred from homology"/>
<evidence type="ECO:0000256" key="1">
    <source>
        <dbReference type="ARBA" id="ARBA00004498"/>
    </source>
</evidence>
<feature type="chain" id="PRO_5017212617" description="Tenascin N" evidence="11">
    <location>
        <begin position="28"/>
        <end position="851"/>
    </location>
</feature>
<dbReference type="Ensembl" id="ENSPMET00000006092.1">
    <property type="protein sequence ID" value="ENSPMEP00000006282.1"/>
    <property type="gene ID" value="ENSPMEG00000007794.1"/>
</dbReference>
<dbReference type="Gene3D" id="2.10.25.10">
    <property type="entry name" value="Laminin"/>
    <property type="match status" value="3"/>
</dbReference>
<evidence type="ECO:0000256" key="10">
    <source>
        <dbReference type="SAM" id="MobiDB-lite"/>
    </source>
</evidence>
<dbReference type="SUPFAM" id="SSF56496">
    <property type="entry name" value="Fibrinogen C-terminal domain-like"/>
    <property type="match status" value="1"/>
</dbReference>
<dbReference type="FunFam" id="3.90.215.10:FF:000001">
    <property type="entry name" value="Tenascin isoform 1"/>
    <property type="match status" value="1"/>
</dbReference>
<keyword evidence="8" id="KW-1015">Disulfide bond</keyword>
<dbReference type="InterPro" id="IPR000742">
    <property type="entry name" value="EGF"/>
</dbReference>
<dbReference type="PROSITE" id="PS00022">
    <property type="entry name" value="EGF_1"/>
    <property type="match status" value="2"/>
</dbReference>
<dbReference type="Gene3D" id="3.90.215.10">
    <property type="entry name" value="Gamma Fibrinogen, chain A, domain 1"/>
    <property type="match status" value="1"/>
</dbReference>
<dbReference type="CDD" id="cd00063">
    <property type="entry name" value="FN3"/>
    <property type="match status" value="4"/>
</dbReference>
<dbReference type="NCBIfam" id="NF040941">
    <property type="entry name" value="GGGWT_bact"/>
    <property type="match status" value="1"/>
</dbReference>
<dbReference type="Pfam" id="PF25024">
    <property type="entry name" value="EGF_TEN"/>
    <property type="match status" value="1"/>
</dbReference>
<protein>
    <recommendedName>
        <fullName evidence="16">Tenascin N</fullName>
    </recommendedName>
</protein>
<keyword evidence="7" id="KW-0677">Repeat</keyword>
<dbReference type="GO" id="GO:0005615">
    <property type="term" value="C:extracellular space"/>
    <property type="evidence" value="ECO:0007669"/>
    <property type="project" value="TreeGrafter"/>
</dbReference>
<accession>A0A3B3WU25</accession>
<feature type="domain" description="Fibrinogen C-terminal" evidence="13">
    <location>
        <begin position="610"/>
        <end position="826"/>
    </location>
</feature>
<feature type="domain" description="Fibronectin type-III" evidence="12">
    <location>
        <begin position="521"/>
        <end position="612"/>
    </location>
</feature>
<dbReference type="InterPro" id="IPR036116">
    <property type="entry name" value="FN3_sf"/>
</dbReference>
<evidence type="ECO:0000256" key="8">
    <source>
        <dbReference type="ARBA" id="ARBA00023157"/>
    </source>
</evidence>
<dbReference type="SMART" id="SM00181">
    <property type="entry name" value="EGF"/>
    <property type="match status" value="4"/>
</dbReference>
<dbReference type="Proteomes" id="UP000261480">
    <property type="component" value="Unplaced"/>
</dbReference>
<dbReference type="InterPro" id="IPR020837">
    <property type="entry name" value="Fibrinogen_CS"/>
</dbReference>
<evidence type="ECO:0000256" key="4">
    <source>
        <dbReference type="ARBA" id="ARBA00022530"/>
    </source>
</evidence>